<feature type="region of interest" description="Disordered" evidence="1">
    <location>
        <begin position="24"/>
        <end position="107"/>
    </location>
</feature>
<reference evidence="3 4" key="1">
    <citation type="submission" date="2019-05" db="EMBL/GenBank/DDBJ databases">
        <title>Microbulbifer harenosus sp. nov., an alginate-degrading bacterium isolated from coastal sand.</title>
        <authorList>
            <person name="Huang H."/>
            <person name="Mo K."/>
            <person name="Bao S."/>
        </authorList>
    </citation>
    <scope>NUCLEOTIDE SEQUENCE [LARGE SCALE GENOMIC DNA]</scope>
    <source>
        <strain evidence="3 4">HB161719</strain>
    </source>
</reference>
<dbReference type="Gene3D" id="2.120.10.30">
    <property type="entry name" value="TolB, C-terminal domain"/>
    <property type="match status" value="2"/>
</dbReference>
<dbReference type="InterPro" id="IPR011042">
    <property type="entry name" value="6-blade_b-propeller_TolB-like"/>
</dbReference>
<feature type="signal peptide" evidence="2">
    <location>
        <begin position="1"/>
        <end position="18"/>
    </location>
</feature>
<accession>A0ABY2UKS7</accession>
<evidence type="ECO:0000256" key="2">
    <source>
        <dbReference type="SAM" id="SignalP"/>
    </source>
</evidence>
<sequence length="808" mass="82722">MFVVIGRWLLAASLVVWLTGCGGGSGGSGDSVAENPTPSEPDPSTPEEDGGDENEDGDEGDGDGSTPPEEEANEPPVASIQFPLSGSRTTGASISVRGTASDPDGDAITSVTVNGVLADTDDGFASWRVPSLSLPAGTDTLEGLVQDARGEVSSFSLTVEQVENPGPALIAPHGLAFDSANGEPRLLVADDTSTWGAGALLALELNDGPNLGRRSVIGQKGDGNGIDFYQPVGVELDTAANRALVLDFGALAYGNGKVIAVDLATQARTLLLDGLNFPLSLAFDATNNRALIGDSGNADKLLALDLDDLASGTSTVVSAGFPSSIDLDSGNPDRALMVDGLVNVEALFDVDLTAKSKTKIATFADPDVVAFDPAGGGDLAVVTDGDAFFSVNLNDGSKTLLSGTDSEGVIIGKGPRFRSIEDILFDPTDPSRLWVADGYLKKVYVVDVNSGDRSVLANSWGQGPNFFAPTQVALLPGASADLSPSLVVLDDIRSWSGSEFYRVDLTPGSALGDRVLLSGFDADNPNQIRGSGPELSWPEDLVVEADGRMLVLDGEDDEAVIVAVDTQSGDRSILSGKDAAGDLIGAGPAFNGIQSLALDAANNRLFAAQRGALFAVDLETGDRTLISAGAGEDPATDIGSGPAFTAPLSLALDADNNRLLLLNGAYSPGSGKLMSVGLATGDRVVIADSVTGAGDVMQYPVSVSLDAANNRVLVLDALSGKSAIVAVDLDTGDRSVISGYDLGPDGERNSGDEQLFGGGSPFNPEADLADAVLDAGQRILYVTDNASGSLIAVDIDSGDRVLVSGFAF</sequence>
<proteinExistence type="predicted"/>
<feature type="chain" id="PRO_5045503350" evidence="2">
    <location>
        <begin position="19"/>
        <end position="808"/>
    </location>
</feature>
<feature type="compositionally biased region" description="Acidic residues" evidence="1">
    <location>
        <begin position="45"/>
        <end position="73"/>
    </location>
</feature>
<gene>
    <name evidence="3" type="ORF">FDY93_04725</name>
</gene>
<organism evidence="3 4">
    <name type="scientific">Microbulbifer harenosus</name>
    <dbReference type="NCBI Taxonomy" id="2576840"/>
    <lineage>
        <taxon>Bacteria</taxon>
        <taxon>Pseudomonadati</taxon>
        <taxon>Pseudomonadota</taxon>
        <taxon>Gammaproteobacteria</taxon>
        <taxon>Cellvibrionales</taxon>
        <taxon>Microbulbiferaceae</taxon>
        <taxon>Microbulbifer</taxon>
    </lineage>
</organism>
<dbReference type="RefSeq" id="WP_138234607.1">
    <property type="nucleotide sequence ID" value="NZ_CP185860.1"/>
</dbReference>
<feature type="compositionally biased region" description="Polar residues" evidence="1">
    <location>
        <begin position="82"/>
        <end position="98"/>
    </location>
</feature>
<dbReference type="EMBL" id="VANI01000005">
    <property type="protein sequence ID" value="TLM78576.1"/>
    <property type="molecule type" value="Genomic_DNA"/>
</dbReference>
<protein>
    <submittedName>
        <fullName evidence="3">Uncharacterized protein</fullName>
    </submittedName>
</protein>
<dbReference type="Gene3D" id="2.60.40.10">
    <property type="entry name" value="Immunoglobulins"/>
    <property type="match status" value="1"/>
</dbReference>
<dbReference type="Proteomes" id="UP000306791">
    <property type="component" value="Unassembled WGS sequence"/>
</dbReference>
<dbReference type="SUPFAM" id="SSF63829">
    <property type="entry name" value="Calcium-dependent phosphotriesterase"/>
    <property type="match status" value="2"/>
</dbReference>
<evidence type="ECO:0000313" key="4">
    <source>
        <dbReference type="Proteomes" id="UP000306791"/>
    </source>
</evidence>
<keyword evidence="4" id="KW-1185">Reference proteome</keyword>
<evidence type="ECO:0000256" key="1">
    <source>
        <dbReference type="SAM" id="MobiDB-lite"/>
    </source>
</evidence>
<dbReference type="PROSITE" id="PS51257">
    <property type="entry name" value="PROKAR_LIPOPROTEIN"/>
    <property type="match status" value="1"/>
</dbReference>
<name>A0ABY2UKS7_9GAMM</name>
<evidence type="ECO:0000313" key="3">
    <source>
        <dbReference type="EMBL" id="TLM78576.1"/>
    </source>
</evidence>
<dbReference type="SUPFAM" id="SSF63825">
    <property type="entry name" value="YWTD domain"/>
    <property type="match status" value="1"/>
</dbReference>
<comment type="caution">
    <text evidence="3">The sequence shown here is derived from an EMBL/GenBank/DDBJ whole genome shotgun (WGS) entry which is preliminary data.</text>
</comment>
<dbReference type="InterPro" id="IPR013783">
    <property type="entry name" value="Ig-like_fold"/>
</dbReference>
<keyword evidence="2" id="KW-0732">Signal</keyword>